<dbReference type="Gene3D" id="1.25.40.20">
    <property type="entry name" value="Ankyrin repeat-containing domain"/>
    <property type="match status" value="2"/>
</dbReference>
<proteinExistence type="predicted"/>
<dbReference type="SMART" id="SM00248">
    <property type="entry name" value="ANK"/>
    <property type="match status" value="6"/>
</dbReference>
<reference evidence="3" key="2">
    <citation type="submission" date="2023-05" db="EMBL/GenBank/DDBJ databases">
        <authorList>
            <person name="Fouks B."/>
        </authorList>
    </citation>
    <scope>NUCLEOTIDE SEQUENCE</scope>
    <source>
        <strain evidence="3">Stay&amp;Tobe</strain>
        <tissue evidence="3">Testes</tissue>
    </source>
</reference>
<comment type="caution">
    <text evidence="3">The sequence shown here is derived from an EMBL/GenBank/DDBJ whole genome shotgun (WGS) entry which is preliminary data.</text>
</comment>
<evidence type="ECO:0008006" key="5">
    <source>
        <dbReference type="Google" id="ProtNLM"/>
    </source>
</evidence>
<feature type="compositionally biased region" description="Basic and acidic residues" evidence="2">
    <location>
        <begin position="899"/>
        <end position="909"/>
    </location>
</feature>
<dbReference type="AlphaFoldDB" id="A0AAD8A3V9"/>
<protein>
    <recommendedName>
        <fullName evidence="5">Ankyrin repeat protein</fullName>
    </recommendedName>
</protein>
<feature type="region of interest" description="Disordered" evidence="2">
    <location>
        <begin position="889"/>
        <end position="940"/>
    </location>
</feature>
<feature type="repeat" description="ANK" evidence="1">
    <location>
        <begin position="235"/>
        <end position="262"/>
    </location>
</feature>
<name>A0AAD8A3V9_DIPPU</name>
<dbReference type="PANTHER" id="PTHR15897:SF2">
    <property type="entry name" value="ANKYRIN REPEAT AND MYND DOMAIN-CONTAINING PROTEIN 1"/>
    <property type="match status" value="1"/>
</dbReference>
<reference evidence="3" key="1">
    <citation type="journal article" date="2023" name="IScience">
        <title>Live-bearing cockroach genome reveals convergent evolutionary mechanisms linked to viviparity in insects and beyond.</title>
        <authorList>
            <person name="Fouks B."/>
            <person name="Harrison M.C."/>
            <person name="Mikhailova A.A."/>
            <person name="Marchal E."/>
            <person name="English S."/>
            <person name="Carruthers M."/>
            <person name="Jennings E.C."/>
            <person name="Chiamaka E.L."/>
            <person name="Frigard R.A."/>
            <person name="Pippel M."/>
            <person name="Attardo G.M."/>
            <person name="Benoit J.B."/>
            <person name="Bornberg-Bauer E."/>
            <person name="Tobe S.S."/>
        </authorList>
    </citation>
    <scope>NUCLEOTIDE SEQUENCE</scope>
    <source>
        <strain evidence="3">Stay&amp;Tobe</strain>
    </source>
</reference>
<feature type="repeat" description="ANK" evidence="1">
    <location>
        <begin position="370"/>
        <end position="394"/>
    </location>
</feature>
<evidence type="ECO:0000256" key="2">
    <source>
        <dbReference type="SAM" id="MobiDB-lite"/>
    </source>
</evidence>
<keyword evidence="1" id="KW-0040">ANK repeat</keyword>
<keyword evidence="4" id="KW-1185">Reference proteome</keyword>
<dbReference type="InterPro" id="IPR053064">
    <property type="entry name" value="Ankyrin-MYND_domain-protein"/>
</dbReference>
<dbReference type="PROSITE" id="PS50297">
    <property type="entry name" value="ANK_REP_REGION"/>
    <property type="match status" value="2"/>
</dbReference>
<evidence type="ECO:0000313" key="3">
    <source>
        <dbReference type="EMBL" id="KAJ9592160.1"/>
    </source>
</evidence>
<feature type="repeat" description="ANK" evidence="1">
    <location>
        <begin position="55"/>
        <end position="87"/>
    </location>
</feature>
<dbReference type="Pfam" id="PF12796">
    <property type="entry name" value="Ank_2"/>
    <property type="match status" value="1"/>
</dbReference>
<feature type="non-terminal residue" evidence="3">
    <location>
        <position position="963"/>
    </location>
</feature>
<dbReference type="Proteomes" id="UP001233999">
    <property type="component" value="Unassembled WGS sequence"/>
</dbReference>
<organism evidence="3 4">
    <name type="scientific">Diploptera punctata</name>
    <name type="common">Pacific beetle cockroach</name>
    <dbReference type="NCBI Taxonomy" id="6984"/>
    <lineage>
        <taxon>Eukaryota</taxon>
        <taxon>Metazoa</taxon>
        <taxon>Ecdysozoa</taxon>
        <taxon>Arthropoda</taxon>
        <taxon>Hexapoda</taxon>
        <taxon>Insecta</taxon>
        <taxon>Pterygota</taxon>
        <taxon>Neoptera</taxon>
        <taxon>Polyneoptera</taxon>
        <taxon>Dictyoptera</taxon>
        <taxon>Blattodea</taxon>
        <taxon>Blaberoidea</taxon>
        <taxon>Blaberidae</taxon>
        <taxon>Diplopterinae</taxon>
        <taxon>Diploptera</taxon>
    </lineage>
</organism>
<dbReference type="PROSITE" id="PS50088">
    <property type="entry name" value="ANK_REPEAT"/>
    <property type="match status" value="4"/>
</dbReference>
<dbReference type="InterPro" id="IPR036770">
    <property type="entry name" value="Ankyrin_rpt-contain_sf"/>
</dbReference>
<sequence>SNMAFSIDKRNKQRIAGEHELDCLEFLKSCLDGTYSVVSQLVIRKNIYVDVMDADGNTGLLLASINQHKTVMSFLFDVGADVNHVNDECLNALHICILQYISGSNEIDNWEQAFLYNKPQNQEKNWPKYWDPLKSFFLREEADDAYVANINLSRQLFRKISGIHSTTSFQKQKHDVNEACVSPDQDILQYPAKISVIVFQEPELRPELVDMGETVQMLLEHGANPNSCEVPYFTLMLAVYSRNTQFVELLLKHGANPNASTEPADGGMTALHAVAMLPASEITLAMCKILLENGADPNIKTKAENEREIMEKAFGSNILEYDNEEEIKNGRTTLHCLCIRPDIKENKKILRTMCTLILQRSPANPNILHMGHTPLALAIRKGDVDLVTQFLSSGMVDPNHKLGPGLGVPLTFVFSNNCSSLDSNIKMEMINLLVEYGANPLKKVMEADFTGNSIEYIYNILGYNDEKNGKQNKNIKGKRKLTTKNKEIKPVNKNKKDKSGKKLKGKQNNEPIIGTEDLVNKLKDHMRQRILRFIQGFIIHELLRLETYSTPDISILPENIKKFIDMAANMLNPEDVLRCMWIIREFKHNYMTDNQALEILDLIVKFHGIQTEDYRQKYKDMISGQTKFWISLKEQEQKEKQNDPEEKEEKVEDKLQLFHKKRKKNSKLLNLTTPKIKEKIELEIEHYQWGISEGKYINEEKASADNIIKDLNSSLQCLSTFVNSVCLSEINIVFSLYVAIPELDTNQEETYRVCFECGRAQGIHLESCSNCELILFCSEHINDINILHNCNTISPWINKEREVQEYVKSDINIQQNGEYDKTTISLPMSEDITVEQEHVLVAEPEIISQESINDWKIKAVEKMKQMQKENTISEEAEETEEFVSIVESVSSDEPISEEPLQHTADEIKTKTITSETESKGKLVTDKQKKKDKIMRKESSKIERELMKDEEEKIKEVKENYKKG</sequence>
<evidence type="ECO:0000313" key="4">
    <source>
        <dbReference type="Proteomes" id="UP001233999"/>
    </source>
</evidence>
<feature type="compositionally biased region" description="Basic and acidic residues" evidence="2">
    <location>
        <begin position="916"/>
        <end position="940"/>
    </location>
</feature>
<feature type="compositionally biased region" description="Basic residues" evidence="2">
    <location>
        <begin position="492"/>
        <end position="505"/>
    </location>
</feature>
<evidence type="ECO:0000256" key="1">
    <source>
        <dbReference type="PROSITE-ProRule" id="PRU00023"/>
    </source>
</evidence>
<dbReference type="InterPro" id="IPR002110">
    <property type="entry name" value="Ankyrin_rpt"/>
</dbReference>
<accession>A0AAD8A3V9</accession>
<feature type="repeat" description="ANK" evidence="1">
    <location>
        <begin position="266"/>
        <end position="302"/>
    </location>
</feature>
<dbReference type="PANTHER" id="PTHR15897">
    <property type="entry name" value="ANKYRIN REPEAT AND MYND DOMAIN PROTEIN 1"/>
    <property type="match status" value="1"/>
</dbReference>
<dbReference type="SUPFAM" id="SSF48403">
    <property type="entry name" value="Ankyrin repeat"/>
    <property type="match status" value="1"/>
</dbReference>
<dbReference type="Pfam" id="PF00023">
    <property type="entry name" value="Ank"/>
    <property type="match status" value="1"/>
</dbReference>
<dbReference type="EMBL" id="JASPKZ010003844">
    <property type="protein sequence ID" value="KAJ9592160.1"/>
    <property type="molecule type" value="Genomic_DNA"/>
</dbReference>
<feature type="region of interest" description="Disordered" evidence="2">
    <location>
        <begin position="478"/>
        <end position="508"/>
    </location>
</feature>
<gene>
    <name evidence="3" type="ORF">L9F63_001276</name>
</gene>